<dbReference type="GO" id="GO:0005886">
    <property type="term" value="C:plasma membrane"/>
    <property type="evidence" value="ECO:0007669"/>
    <property type="project" value="TreeGrafter"/>
</dbReference>
<feature type="binding site" evidence="1">
    <location>
        <position position="935"/>
    </location>
    <ligand>
        <name>Zn(2+)</name>
        <dbReference type="ChEBI" id="CHEBI:29105"/>
    </ligand>
</feature>
<dbReference type="AlphaFoldDB" id="A0A829RAR8"/>
<dbReference type="SMART" id="SM01260">
    <property type="entry name" value="LANC_like"/>
    <property type="match status" value="1"/>
</dbReference>
<dbReference type="Pfam" id="PF13575">
    <property type="entry name" value="DUF4135"/>
    <property type="match status" value="1"/>
</dbReference>
<accession>A0A829RAR8</accession>
<proteinExistence type="predicted"/>
<dbReference type="PANTHER" id="PTHR12736">
    <property type="entry name" value="LANC-LIKE PROTEIN"/>
    <property type="match status" value="1"/>
</dbReference>
<evidence type="ECO:0000256" key="1">
    <source>
        <dbReference type="PIRSR" id="PIRSR607822-1"/>
    </source>
</evidence>
<dbReference type="NCBIfam" id="TIGR03897">
    <property type="entry name" value="lanti_2_LanM"/>
    <property type="match status" value="1"/>
</dbReference>
<dbReference type="Pfam" id="PF05147">
    <property type="entry name" value="LANC_like"/>
    <property type="match status" value="1"/>
</dbReference>
<feature type="binding site" evidence="1">
    <location>
        <position position="934"/>
    </location>
    <ligand>
        <name>Zn(2+)</name>
        <dbReference type="ChEBI" id="CHEBI:29105"/>
    </ligand>
</feature>
<protein>
    <submittedName>
        <fullName evidence="3">Lantibiotic mersacidin modifying enzyme</fullName>
    </submittedName>
</protein>
<dbReference type="Proteomes" id="UP000019251">
    <property type="component" value="Unassembled WGS sequence"/>
</dbReference>
<dbReference type="CDD" id="cd04792">
    <property type="entry name" value="LanM-like"/>
    <property type="match status" value="1"/>
</dbReference>
<dbReference type="PRINTS" id="PR01955">
    <property type="entry name" value="LANCFRANKIA"/>
</dbReference>
<keyword evidence="1" id="KW-0479">Metal-binding</keyword>
<organism evidence="3 4">
    <name type="scientific">Listeria grayi FSL F6-1183</name>
    <dbReference type="NCBI Taxonomy" id="1265827"/>
    <lineage>
        <taxon>Bacteria</taxon>
        <taxon>Bacillati</taxon>
        <taxon>Bacillota</taxon>
        <taxon>Bacilli</taxon>
        <taxon>Bacillales</taxon>
        <taxon>Listeriaceae</taxon>
        <taxon>Listeria</taxon>
    </lineage>
</organism>
<feature type="domain" description="Lantibiotic biosynthesis protein dehydration" evidence="2">
    <location>
        <begin position="166"/>
        <end position="541"/>
    </location>
</feature>
<comment type="caution">
    <text evidence="3">The sequence shown here is derived from an EMBL/GenBank/DDBJ whole genome shotgun (WGS) entry which is preliminary data.</text>
</comment>
<dbReference type="InterPro" id="IPR017146">
    <property type="entry name" value="Lanti_2_LanM"/>
</dbReference>
<dbReference type="Gene3D" id="1.50.10.20">
    <property type="match status" value="1"/>
</dbReference>
<sequence length="1016" mass="115296">MTALKPETAIKQWLPFFPEFKKAEWKLTALLDQSNILKEEPVRTCDLEKMISGWSGLEANRYNKMVCKDVLFPNAFYPIIHRYYRDIDRFVSEEPFILDKESVKQAIFSGLMDKLSNLGNRVLVKDLTEQKQQGYLEGHSPEARFSYYANVLLMDKSYLLRFYQKYDALLALLVQTVVNQLAFFKEVILQTKHRCLDICSLVTKPVIGIVGFGGDLGDSHNNGKSVLVIHFNDGQKVIYKPRSLSLEVTFNKLLQQINTLDTGLAPFKTVKSVDNGDYGWMEYIEHRPCEHKEEVAFFYRNIGQLICLLYFLNGKDFHHENIIAAGKFPTLIDLESLFHNDDGEETVAESTIYRSFYRRLNQSVQGIGILPQCLKNNSYIDFISADVGGVSAEKEQLSPFKSNVIFNRYRDDIYIGKDYGLISVQQNIPIYKGDSVSASDYEGEIRAGFSQMYTWVLGNKAWFYEQVNTIFRGTMNRYIIKPTFLYSQLLALSFHPHVLTSKLNRKVLLHRIGMNQTDRKKALFRAELSSLEKGDIPYFLTKITDTHLYDQAGLLAEDYFSQTPLASSLVKIADSSEADRAFQLYIIKQIFAAKCADQTKNITDIAFKQEADLPLKKAQWLELAKAMGDEIIANAVEMESQGERIVTWIGINFEGQQDQYWELDFIGNNLYLGNAGIALFLGYLGDVTGCERYTKFAKAAVRAVQEELTSITGEEAELIGAFNGVSSYLYAIGKLNELLVGEYTNYIEQSLAVVHKLIKKDTNFDIISGSAGCMLVLINIHNSFQAQPDIQAKILHVIEECYQHICIGAKHMDSGIHWRQKELDPLVGFAHGNAGIIYSLTKYYEMTGQENCLSLIKQALNYERQFYDAEKKGWRFSEQQSDISLGWCNGTPGILASRVALLKSGFRDKRLEEEITIALQEMQINGFGNNPSLCHGDFGNLEITAAVAQDLQDDNLLNSCFATVQHLYDSYLKRNWQAGLFKGTVSYNLMVGLAGCGYALLQAYKNYSLPKILLLD</sequence>
<name>A0A829RAR8_LISGR</name>
<dbReference type="PANTHER" id="PTHR12736:SF7">
    <property type="entry name" value="LANC-LIKE PROTEIN 3"/>
    <property type="match status" value="1"/>
</dbReference>
<reference evidence="3 4" key="1">
    <citation type="submission" date="2012-12" db="EMBL/GenBank/DDBJ databases">
        <title>Novel taxa of Listeriaceae from agricultural environments in the United States.</title>
        <authorList>
            <person name="den Bakker H.C."/>
            <person name="Allred A."/>
            <person name="Warchocki S."/>
            <person name="Wright E.M."/>
            <person name="Burrell A."/>
            <person name="Nightingale K.K."/>
            <person name="Kephart D."/>
            <person name="Wiedmann M."/>
        </authorList>
    </citation>
    <scope>NUCLEOTIDE SEQUENCE [LARGE SCALE GENOMIC DNA]</scope>
    <source>
        <strain evidence="3 4">FSL F6-1183</strain>
    </source>
</reference>
<keyword evidence="1" id="KW-0862">Zinc</keyword>
<dbReference type="GO" id="GO:0031179">
    <property type="term" value="P:peptide modification"/>
    <property type="evidence" value="ECO:0007669"/>
    <property type="project" value="InterPro"/>
</dbReference>
<dbReference type="SUPFAM" id="SSF158745">
    <property type="entry name" value="LanC-like"/>
    <property type="match status" value="1"/>
</dbReference>
<evidence type="ECO:0000313" key="3">
    <source>
        <dbReference type="EMBL" id="EUJ30428.1"/>
    </source>
</evidence>
<dbReference type="EMBL" id="AODG01000003">
    <property type="protein sequence ID" value="EUJ30428.1"/>
    <property type="molecule type" value="Genomic_DNA"/>
</dbReference>
<gene>
    <name evidence="3" type="ORF">LMUR_01070</name>
</gene>
<dbReference type="PRINTS" id="PR01950">
    <property type="entry name" value="LANCSUPER"/>
</dbReference>
<evidence type="ECO:0000313" key="4">
    <source>
        <dbReference type="Proteomes" id="UP000019251"/>
    </source>
</evidence>
<dbReference type="PIRSF" id="PIRSF037228">
    <property type="entry name" value="Lant_mod_RumM"/>
    <property type="match status" value="1"/>
</dbReference>
<dbReference type="InterPro" id="IPR007822">
    <property type="entry name" value="LANC-like"/>
</dbReference>
<dbReference type="RefSeq" id="WP_036103589.1">
    <property type="nucleotide sequence ID" value="NZ_AODG01000003.1"/>
</dbReference>
<dbReference type="InterPro" id="IPR025410">
    <property type="entry name" value="Lant_dehyd"/>
</dbReference>
<feature type="binding site" evidence="1">
    <location>
        <position position="888"/>
    </location>
    <ligand>
        <name>Zn(2+)</name>
        <dbReference type="ChEBI" id="CHEBI:29105"/>
    </ligand>
</feature>
<evidence type="ECO:0000259" key="2">
    <source>
        <dbReference type="Pfam" id="PF13575"/>
    </source>
</evidence>
<dbReference type="GO" id="GO:0046872">
    <property type="term" value="F:metal ion binding"/>
    <property type="evidence" value="ECO:0007669"/>
    <property type="project" value="UniProtKB-KW"/>
</dbReference>